<evidence type="ECO:0000313" key="1">
    <source>
        <dbReference type="EMBL" id="VDL82461.1"/>
    </source>
</evidence>
<proteinExistence type="predicted"/>
<protein>
    <submittedName>
        <fullName evidence="1 3">Uncharacterized protein</fullName>
    </submittedName>
</protein>
<dbReference type="AlphaFoldDB" id="A0A0N4YNC8"/>
<evidence type="ECO:0000313" key="3">
    <source>
        <dbReference type="WBParaSite" id="NBR_0001873501-mRNA-1"/>
    </source>
</evidence>
<reference evidence="1 2" key="2">
    <citation type="submission" date="2018-11" db="EMBL/GenBank/DDBJ databases">
        <authorList>
            <consortium name="Pathogen Informatics"/>
        </authorList>
    </citation>
    <scope>NUCLEOTIDE SEQUENCE [LARGE SCALE GENOMIC DNA]</scope>
</reference>
<keyword evidence="2" id="KW-1185">Reference proteome</keyword>
<sequence>MVFDFCDGIYKQLFHETVEIYFLLGSRPIARCSAPCRGP</sequence>
<dbReference type="EMBL" id="UYSL01023640">
    <property type="protein sequence ID" value="VDL82461.1"/>
    <property type="molecule type" value="Genomic_DNA"/>
</dbReference>
<organism evidence="3">
    <name type="scientific">Nippostrongylus brasiliensis</name>
    <name type="common">Rat hookworm</name>
    <dbReference type="NCBI Taxonomy" id="27835"/>
    <lineage>
        <taxon>Eukaryota</taxon>
        <taxon>Metazoa</taxon>
        <taxon>Ecdysozoa</taxon>
        <taxon>Nematoda</taxon>
        <taxon>Chromadorea</taxon>
        <taxon>Rhabditida</taxon>
        <taxon>Rhabditina</taxon>
        <taxon>Rhabditomorpha</taxon>
        <taxon>Strongyloidea</taxon>
        <taxon>Heligmosomidae</taxon>
        <taxon>Nippostrongylus</taxon>
    </lineage>
</organism>
<evidence type="ECO:0000313" key="2">
    <source>
        <dbReference type="Proteomes" id="UP000271162"/>
    </source>
</evidence>
<reference evidence="3" key="1">
    <citation type="submission" date="2017-02" db="UniProtKB">
        <authorList>
            <consortium name="WormBaseParasite"/>
        </authorList>
    </citation>
    <scope>IDENTIFICATION</scope>
</reference>
<gene>
    <name evidence="1" type="ORF">NBR_LOCUS18736</name>
</gene>
<name>A0A0N4YNC8_NIPBR</name>
<dbReference type="Proteomes" id="UP000271162">
    <property type="component" value="Unassembled WGS sequence"/>
</dbReference>
<accession>A0A0N4YNC8</accession>
<dbReference type="WBParaSite" id="NBR_0001873501-mRNA-1">
    <property type="protein sequence ID" value="NBR_0001873501-mRNA-1"/>
    <property type="gene ID" value="NBR_0001873501"/>
</dbReference>